<reference evidence="11" key="1">
    <citation type="submission" date="2021-02" db="EMBL/GenBank/DDBJ databases">
        <authorList>
            <person name="Nowell W R."/>
        </authorList>
    </citation>
    <scope>NUCLEOTIDE SEQUENCE</scope>
</reference>
<dbReference type="InterPro" id="IPR032430">
    <property type="entry name" value="Blm10_mid"/>
</dbReference>
<dbReference type="Pfam" id="PF11919">
    <property type="entry name" value="PSME4_C"/>
    <property type="match status" value="1"/>
</dbReference>
<comment type="subcellular location">
    <subcellularLocation>
        <location evidence="2">Cytoplasm</location>
    </subcellularLocation>
    <subcellularLocation>
        <location evidence="1">Nucleus speckle</location>
    </subcellularLocation>
</comment>
<comment type="similarity">
    <text evidence="9">Belongs to the class V-like SAM-binding methyltransferase superfamily. SETD3 actin-histidine methyltransferase family.</text>
</comment>
<dbReference type="GO" id="GO:0032259">
    <property type="term" value="P:methylation"/>
    <property type="evidence" value="ECO:0007669"/>
    <property type="project" value="UniProtKB-KW"/>
</dbReference>
<keyword evidence="8" id="KW-0539">Nucleus</keyword>
<dbReference type="GO" id="GO:0018064">
    <property type="term" value="F:protein-L-histidine N-tele-methyltransferase activity"/>
    <property type="evidence" value="ECO:0007669"/>
    <property type="project" value="UniProtKB-EC"/>
</dbReference>
<dbReference type="PANTHER" id="PTHR32170">
    <property type="entry name" value="PROTEASOME ACTIVATOR COMPLEX SUBUNIT 4"/>
    <property type="match status" value="1"/>
</dbReference>
<evidence type="ECO:0000256" key="4">
    <source>
        <dbReference type="ARBA" id="ARBA00022490"/>
    </source>
</evidence>
<dbReference type="InterPro" id="IPR016024">
    <property type="entry name" value="ARM-type_fold"/>
</dbReference>
<keyword evidence="9" id="KW-0808">Transferase</keyword>
<proteinExistence type="inferred from homology"/>
<keyword evidence="9" id="KW-0489">Methyltransferase</keyword>
<dbReference type="Pfam" id="PF00856">
    <property type="entry name" value="SET"/>
    <property type="match status" value="1"/>
</dbReference>
<keyword evidence="9" id="KW-0949">S-adenosyl-L-methionine</keyword>
<evidence type="ECO:0000313" key="12">
    <source>
        <dbReference type="Proteomes" id="UP000663874"/>
    </source>
</evidence>
<protein>
    <recommendedName>
        <fullName evidence="9">protein-histidine N-methyltransferase</fullName>
        <ecNumber evidence="9">2.1.1.85</ecNumber>
    </recommendedName>
</protein>
<comment type="catalytic activity">
    <reaction evidence="9">
        <text>L-histidyl-[protein] + S-adenosyl-L-methionine = N(tele)-methyl-L-histidyl-[protein] + S-adenosyl-L-homocysteine + H(+)</text>
        <dbReference type="Rhea" id="RHEA:19369"/>
        <dbReference type="Rhea" id="RHEA-COMP:9745"/>
        <dbReference type="Rhea" id="RHEA-COMP:11600"/>
        <dbReference type="ChEBI" id="CHEBI:15378"/>
        <dbReference type="ChEBI" id="CHEBI:16367"/>
        <dbReference type="ChEBI" id="CHEBI:29979"/>
        <dbReference type="ChEBI" id="CHEBI:57856"/>
        <dbReference type="ChEBI" id="CHEBI:59789"/>
        <dbReference type="EC" id="2.1.1.85"/>
    </reaction>
</comment>
<dbReference type="SUPFAM" id="SSF82199">
    <property type="entry name" value="SET domain"/>
    <property type="match status" value="1"/>
</dbReference>
<dbReference type="PROSITE" id="PS51565">
    <property type="entry name" value="SAM_MT85_SETD3"/>
    <property type="match status" value="1"/>
</dbReference>
<dbReference type="EC" id="2.1.1.85" evidence="9"/>
<dbReference type="InterPro" id="IPR055455">
    <property type="entry name" value="HEAT_PSME4"/>
</dbReference>
<evidence type="ECO:0000256" key="2">
    <source>
        <dbReference type="ARBA" id="ARBA00004496"/>
    </source>
</evidence>
<dbReference type="Gene3D" id="3.90.1410.10">
    <property type="entry name" value="set domain protein methyltransferase, domain 1"/>
    <property type="match status" value="1"/>
</dbReference>
<name>A0A818PZZ7_9BILA</name>
<evidence type="ECO:0000256" key="6">
    <source>
        <dbReference type="ARBA" id="ARBA00022763"/>
    </source>
</evidence>
<dbReference type="InterPro" id="IPR011989">
    <property type="entry name" value="ARM-like"/>
</dbReference>
<dbReference type="InterPro" id="IPR044428">
    <property type="entry name" value="SETD3_SET"/>
</dbReference>
<comment type="caution">
    <text evidence="11">The sequence shown here is derived from an EMBL/GenBank/DDBJ whole genome shotgun (WGS) entry which is preliminary data.</text>
</comment>
<dbReference type="GO" id="GO:0010499">
    <property type="term" value="P:proteasomal ubiquitin-independent protein catabolic process"/>
    <property type="evidence" value="ECO:0007669"/>
    <property type="project" value="TreeGrafter"/>
</dbReference>
<dbReference type="InterPro" id="IPR021843">
    <property type="entry name" value="PSME4_C"/>
</dbReference>
<dbReference type="GO" id="GO:0006281">
    <property type="term" value="P:DNA repair"/>
    <property type="evidence" value="ECO:0007669"/>
    <property type="project" value="UniProtKB-KW"/>
</dbReference>
<dbReference type="GO" id="GO:0016504">
    <property type="term" value="F:peptidase activator activity"/>
    <property type="evidence" value="ECO:0007669"/>
    <property type="project" value="InterPro"/>
</dbReference>
<keyword evidence="7" id="KW-0234">DNA repair</keyword>
<dbReference type="InterPro" id="IPR025785">
    <property type="entry name" value="SETD3"/>
</dbReference>
<sequence>MHHNEQYIEKIDVDNFQKPNVYNKFLPFYETIKQQSVESFKEICENLSRIIQLRELRPGFPLWSSKLQQFISLYGFCFIKSDHLKLINLYLSVLTIPNLNYSNAKTCFDIIDELLNKSRLITRDDLIVNWRILYTWVKLILFNNDESYSLIALPNDIEKSLLYCVRSCRPYFSITATQEILDEFRPWLCPFDSAFSDAMCYLDLFLPVHLPPNLHDQGFKLWLPEFLSIWESVCSNPEWEQNMINIFSFVSWCNIGYIDWEPWLPKIFTRILKNFSLPVANVQVSSQTQNYSISITATWIIAMMGNGSSCLQYLIDLFTAIKSFYHPSNTGDFQQDLVSFLSKLAQAFVDRVHLERKSDPVWHFNPPQSYRITENDITDFVDCIKECVFISVFNKAHLEEAAKACQYLSMLRPAFIVPPLVELLFSSINSMTEPHRFTSIVTCLADMARQIVRQTPEFSQGQTYVLPLLMAVLPGIDSNDFKKTAVTFQFLNAILMLVTCVDCSSAVHTRNDLTEIEKEVCLSTAKFEDFITEFLNRTFQMIDTLSTEMSDAVVVSSKINVEDHVTELALTSMMFGIVQQCSSKIFQMVREKITYFLAGSFFTPKVGKLVTGLVRAILKGNPDGTLKYLLPQTCERIEKIMSNSETTILTDHKGDTELTWCLILFSELVRARGDTLLTYKPMILSIFHRCVRIVHKETHEAVANAAKNLLKSLSYVYPIEYRLTVENIEEPFTDFLPIRAWGQHVEFDKLQVQFHTPNEEEVDFACEFVETFIYPELELLNEKCSKMSNEERLRSLTLVHYMAIGCLRMVPRIDSKEIENLVPSVAPYGSKYQAQYSIYAKEPKFKENLRMRLLIDIGKLIDILAENYSDDASSMKTALKIYSLSSIYYGVFKHDADKLHKHFEAAKNSFINKLYGERQYPRFLMIERITLQCERFSLTNFQSLTEIDKQVILKLFELSINRYGEVRKKKFSVRRDAQGYLFSVLNRYLFSYQVIVDRIIELLNSPGEADHDQIKGCLYILLGNHSFFLPTKHSWSMIEKLWPAMARTTHAKKLTTQRLLDHINETIGKQFDTQALIEDTNDISRKAAIDLWKPIEENELEARNILRQQRNEENVKSYINLMETLNSLLRGDSLTWRQQETTMSLMWLLLQKRVPIPSSCIRTFVDFLVHDNVELRKIAEEGIAAFCRMQKPPRIYIEKTIDEILQRPVNVDQCRPGDRDDNLWITINDYKPPKTQKEWEETCFLDKSFHGYYKWPKIIKYPINKRERYTKENMPQDVAILYERFIDKNFINKFTQFMVLDEEKGKISFDARRFNMFKGLFRNYGLALVDNFIERLYVLIHEKTKEKQEGSHRVAAEIVAGMIRGSKYWTIEMLDELWKKLIPFLDEVCLNLGPETLSYWASCFKLGIEDEDPRRMYRPIEYLRSLINTHATGNTFLETSRWYLLQTVTNFEWRVPAIWCFINEQAKELLDHPYKAIRERIAIVLALSLTFDVTLPNGQSTRHPDANKFIDMISERLQQAIEVYEKTPLANVSGQVVEIDPEARKALNFIETVIQLHTHLFSKCLQPIKSAIIRIFPYLCELESIVANDDFIRKNLIVSRMCVAMSYLHKPFMEALIEQLEQACSSPKWHARRAAIEFVQNMIFCNLFNARPYAQRLRQLVFKCLFDEQFEVRTVASVSLSGFYQCGYIQINNDDLKYFRAMSKTSYFTKVDGKKVTSVENIVKRHGGVLGLCAIVLSSPYDIPKYVPEALMLLCEHSHDPDLIQKSIKKALSEFRRTHQDSWHEHREKFTEDQLVILADMDKKKKRQLLQNREDLIAQLYQECLSANEIIKWSQFEPIYEKLQKVIDIEKNLLKSNPVCNREEHLNVFIDWLHSNGVDTSNFEICSFENYGFGLKATKNLASDECFLIVPRSIIIATDTIMTSSSLGPLILKDQLLRSMPNVALALFLLHERSQSKWQPYIDVLPNHFNTPLYFDYDQLNRLKSSAALCDVLTHIQRITRQYCYLHNLLKGQLSLSKLAENFSYDAYRWAVSVVSTRQNNILNDHGEPQLSLIPVMDFLNHEYGRECIHYDLQLQQIECKTMKDVEKNEQIFMFYGKRTNAEYLIHNGFVPNQPNPYDTYLLKLALSKTDKAYEEKSQLLQRYGLETSDKYLLFVDDELFNPTIFIFIKIFLMNLDDISNVLSKNMTMDEFFNIYTLDKDNDVRTYLKTRIQLFIRSLNITSLKNHDLIDHLLISEHDILIRALKKLELPY</sequence>
<gene>
    <name evidence="11" type="ORF">FNK824_LOCUS4963</name>
</gene>
<evidence type="ECO:0000256" key="1">
    <source>
        <dbReference type="ARBA" id="ARBA00004324"/>
    </source>
</evidence>
<keyword evidence="6" id="KW-0227">DNA damage</keyword>
<dbReference type="GO" id="GO:0016607">
    <property type="term" value="C:nuclear speck"/>
    <property type="evidence" value="ECO:0007669"/>
    <property type="project" value="UniProtKB-SubCell"/>
</dbReference>
<dbReference type="InterPro" id="IPR046341">
    <property type="entry name" value="SET_dom_sf"/>
</dbReference>
<evidence type="ECO:0000256" key="8">
    <source>
        <dbReference type="ARBA" id="ARBA00023242"/>
    </source>
</evidence>
<evidence type="ECO:0000256" key="7">
    <source>
        <dbReference type="ARBA" id="ARBA00023204"/>
    </source>
</evidence>
<dbReference type="GO" id="GO:0070628">
    <property type="term" value="F:proteasome binding"/>
    <property type="evidence" value="ECO:0007669"/>
    <property type="project" value="InterPro"/>
</dbReference>
<dbReference type="InterPro" id="IPR035309">
    <property type="entry name" value="PSME4"/>
</dbReference>
<dbReference type="InterPro" id="IPR001214">
    <property type="entry name" value="SET_dom"/>
</dbReference>
<feature type="domain" description="SET" evidence="10">
    <location>
        <begin position="1881"/>
        <end position="2097"/>
    </location>
</feature>
<comment type="similarity">
    <text evidence="3">Belongs to the BLM10 family.</text>
</comment>
<organism evidence="11 12">
    <name type="scientific">Rotaria sordida</name>
    <dbReference type="NCBI Taxonomy" id="392033"/>
    <lineage>
        <taxon>Eukaryota</taxon>
        <taxon>Metazoa</taxon>
        <taxon>Spiralia</taxon>
        <taxon>Gnathifera</taxon>
        <taxon>Rotifera</taxon>
        <taxon>Eurotatoria</taxon>
        <taxon>Bdelloidea</taxon>
        <taxon>Philodinida</taxon>
        <taxon>Philodinidae</taxon>
        <taxon>Rotaria</taxon>
    </lineage>
</organism>
<dbReference type="Pfam" id="PF16507">
    <property type="entry name" value="HEAT_PSME4_mid"/>
    <property type="match status" value="1"/>
</dbReference>
<dbReference type="Gene3D" id="1.25.10.10">
    <property type="entry name" value="Leucine-rich Repeat Variant"/>
    <property type="match status" value="1"/>
</dbReference>
<dbReference type="Proteomes" id="UP000663874">
    <property type="component" value="Unassembled WGS sequence"/>
</dbReference>
<keyword evidence="4" id="KW-0963">Cytoplasm</keyword>
<dbReference type="CDD" id="cd19176">
    <property type="entry name" value="SET_SETD3"/>
    <property type="match status" value="1"/>
</dbReference>
<evidence type="ECO:0000256" key="5">
    <source>
        <dbReference type="ARBA" id="ARBA00022737"/>
    </source>
</evidence>
<dbReference type="EMBL" id="CAJOBE010000381">
    <property type="protein sequence ID" value="CAF3631859.1"/>
    <property type="molecule type" value="Genomic_DNA"/>
</dbReference>
<evidence type="ECO:0000256" key="3">
    <source>
        <dbReference type="ARBA" id="ARBA00005739"/>
    </source>
</evidence>
<keyword evidence="5" id="KW-0677">Repeat</keyword>
<dbReference type="InterPro" id="IPR036464">
    <property type="entry name" value="Rubisco_LSMT_subst-bd_sf"/>
</dbReference>
<dbReference type="Gene3D" id="3.90.1420.10">
    <property type="entry name" value="Rubisco LSMT, substrate-binding domain"/>
    <property type="match status" value="1"/>
</dbReference>
<evidence type="ECO:0000259" key="10">
    <source>
        <dbReference type="PROSITE" id="PS50280"/>
    </source>
</evidence>
<dbReference type="PROSITE" id="PS50280">
    <property type="entry name" value="SET"/>
    <property type="match status" value="1"/>
</dbReference>
<evidence type="ECO:0000256" key="9">
    <source>
        <dbReference type="PROSITE-ProRule" id="PRU00898"/>
    </source>
</evidence>
<dbReference type="PANTHER" id="PTHR32170:SF3">
    <property type="entry name" value="PROTEASOME ACTIVATOR COMPLEX SUBUNIT 4"/>
    <property type="match status" value="1"/>
</dbReference>
<accession>A0A818PZZ7</accession>
<dbReference type="GO" id="GO:0005829">
    <property type="term" value="C:cytosol"/>
    <property type="evidence" value="ECO:0007669"/>
    <property type="project" value="TreeGrafter"/>
</dbReference>
<dbReference type="Pfam" id="PF23096">
    <property type="entry name" value="HEAT_PSME4"/>
    <property type="match status" value="1"/>
</dbReference>
<dbReference type="SUPFAM" id="SSF48371">
    <property type="entry name" value="ARM repeat"/>
    <property type="match status" value="2"/>
</dbReference>
<evidence type="ECO:0000313" key="11">
    <source>
        <dbReference type="EMBL" id="CAF3631859.1"/>
    </source>
</evidence>